<sequence length="67" mass="7346">MGMCDGSALSRLYDRRYTCPCIATRPPKPFTSGTLAETSCHVITADISISTVKEPVARQSPRRTQLC</sequence>
<dbReference type="Proteomes" id="UP000828390">
    <property type="component" value="Unassembled WGS sequence"/>
</dbReference>
<accession>A0A9D4S1A1</accession>
<dbReference type="EMBL" id="JAIWYP010000001">
    <property type="protein sequence ID" value="KAH3888331.1"/>
    <property type="molecule type" value="Genomic_DNA"/>
</dbReference>
<gene>
    <name evidence="1" type="ORF">DPMN_012363</name>
</gene>
<dbReference type="AlphaFoldDB" id="A0A9D4S1A1"/>
<protein>
    <submittedName>
        <fullName evidence="1">Uncharacterized protein</fullName>
    </submittedName>
</protein>
<evidence type="ECO:0000313" key="2">
    <source>
        <dbReference type="Proteomes" id="UP000828390"/>
    </source>
</evidence>
<proteinExistence type="predicted"/>
<comment type="caution">
    <text evidence="1">The sequence shown here is derived from an EMBL/GenBank/DDBJ whole genome shotgun (WGS) entry which is preliminary data.</text>
</comment>
<reference evidence="1" key="2">
    <citation type="submission" date="2020-11" db="EMBL/GenBank/DDBJ databases">
        <authorList>
            <person name="McCartney M.A."/>
            <person name="Auch B."/>
            <person name="Kono T."/>
            <person name="Mallez S."/>
            <person name="Becker A."/>
            <person name="Gohl D.M."/>
            <person name="Silverstein K.A.T."/>
            <person name="Koren S."/>
            <person name="Bechman K.B."/>
            <person name="Herman A."/>
            <person name="Abrahante J.E."/>
            <person name="Garbe J."/>
        </authorList>
    </citation>
    <scope>NUCLEOTIDE SEQUENCE</scope>
    <source>
        <strain evidence="1">Duluth1</strain>
        <tissue evidence="1">Whole animal</tissue>
    </source>
</reference>
<reference evidence="1" key="1">
    <citation type="journal article" date="2019" name="bioRxiv">
        <title>The Genome of the Zebra Mussel, Dreissena polymorpha: A Resource for Invasive Species Research.</title>
        <authorList>
            <person name="McCartney M.A."/>
            <person name="Auch B."/>
            <person name="Kono T."/>
            <person name="Mallez S."/>
            <person name="Zhang Y."/>
            <person name="Obille A."/>
            <person name="Becker A."/>
            <person name="Abrahante J.E."/>
            <person name="Garbe J."/>
            <person name="Badalamenti J.P."/>
            <person name="Herman A."/>
            <person name="Mangelson H."/>
            <person name="Liachko I."/>
            <person name="Sullivan S."/>
            <person name="Sone E.D."/>
            <person name="Koren S."/>
            <person name="Silverstein K.A.T."/>
            <person name="Beckman K.B."/>
            <person name="Gohl D.M."/>
        </authorList>
    </citation>
    <scope>NUCLEOTIDE SEQUENCE</scope>
    <source>
        <strain evidence="1">Duluth1</strain>
        <tissue evidence="1">Whole animal</tissue>
    </source>
</reference>
<organism evidence="1 2">
    <name type="scientific">Dreissena polymorpha</name>
    <name type="common">Zebra mussel</name>
    <name type="synonym">Mytilus polymorpha</name>
    <dbReference type="NCBI Taxonomy" id="45954"/>
    <lineage>
        <taxon>Eukaryota</taxon>
        <taxon>Metazoa</taxon>
        <taxon>Spiralia</taxon>
        <taxon>Lophotrochozoa</taxon>
        <taxon>Mollusca</taxon>
        <taxon>Bivalvia</taxon>
        <taxon>Autobranchia</taxon>
        <taxon>Heteroconchia</taxon>
        <taxon>Euheterodonta</taxon>
        <taxon>Imparidentia</taxon>
        <taxon>Neoheterodontei</taxon>
        <taxon>Myida</taxon>
        <taxon>Dreissenoidea</taxon>
        <taxon>Dreissenidae</taxon>
        <taxon>Dreissena</taxon>
    </lineage>
</organism>
<keyword evidence="2" id="KW-1185">Reference proteome</keyword>
<name>A0A9D4S1A1_DREPO</name>
<evidence type="ECO:0000313" key="1">
    <source>
        <dbReference type="EMBL" id="KAH3888331.1"/>
    </source>
</evidence>